<feature type="compositionally biased region" description="Acidic residues" evidence="2">
    <location>
        <begin position="17"/>
        <end position="35"/>
    </location>
</feature>
<dbReference type="SMART" id="SM00248">
    <property type="entry name" value="ANK"/>
    <property type="match status" value="3"/>
</dbReference>
<dbReference type="SUPFAM" id="SSF48403">
    <property type="entry name" value="Ankyrin repeat"/>
    <property type="match status" value="1"/>
</dbReference>
<evidence type="ECO:0000256" key="1">
    <source>
        <dbReference type="PROSITE-ProRule" id="PRU00023"/>
    </source>
</evidence>
<evidence type="ECO:0000313" key="3">
    <source>
        <dbReference type="EMBL" id="OEU13604.1"/>
    </source>
</evidence>
<evidence type="ECO:0000313" key="4">
    <source>
        <dbReference type="Proteomes" id="UP000095751"/>
    </source>
</evidence>
<evidence type="ECO:0000256" key="2">
    <source>
        <dbReference type="SAM" id="MobiDB-lite"/>
    </source>
</evidence>
<dbReference type="KEGG" id="fcy:FRACYDRAFT_241945"/>
<dbReference type="Gene3D" id="3.40.50.150">
    <property type="entry name" value="Vaccinia Virus protein VP39"/>
    <property type="match status" value="1"/>
</dbReference>
<dbReference type="InterPro" id="IPR029063">
    <property type="entry name" value="SAM-dependent_MTases_sf"/>
</dbReference>
<dbReference type="CDD" id="cd02440">
    <property type="entry name" value="AdoMet_MTases"/>
    <property type="match status" value="1"/>
</dbReference>
<dbReference type="EMBL" id="KV784361">
    <property type="protein sequence ID" value="OEU13604.1"/>
    <property type="molecule type" value="Genomic_DNA"/>
</dbReference>
<accession>A0A1E7F664</accession>
<reference evidence="3 4" key="1">
    <citation type="submission" date="2016-09" db="EMBL/GenBank/DDBJ databases">
        <title>Extensive genetic diversity and differential bi-allelic expression allows diatom success in the polar Southern Ocean.</title>
        <authorList>
            <consortium name="DOE Joint Genome Institute"/>
            <person name="Mock T."/>
            <person name="Otillar R.P."/>
            <person name="Strauss J."/>
            <person name="Dupont C."/>
            <person name="Frickenhaus S."/>
            <person name="Maumus F."/>
            <person name="Mcmullan M."/>
            <person name="Sanges R."/>
            <person name="Schmutz J."/>
            <person name="Toseland A."/>
            <person name="Valas R."/>
            <person name="Veluchamy A."/>
            <person name="Ward B.J."/>
            <person name="Allen A."/>
            <person name="Barry K."/>
            <person name="Falciatore A."/>
            <person name="Ferrante M."/>
            <person name="Fortunato A.E."/>
            <person name="Gloeckner G."/>
            <person name="Gruber A."/>
            <person name="Hipkin R."/>
            <person name="Janech M."/>
            <person name="Kroth P."/>
            <person name="Leese F."/>
            <person name="Lindquist E."/>
            <person name="Lyon B.R."/>
            <person name="Martin J."/>
            <person name="Mayer C."/>
            <person name="Parker M."/>
            <person name="Quesneville H."/>
            <person name="Raymond J."/>
            <person name="Uhlig C."/>
            <person name="Valentin K.U."/>
            <person name="Worden A.Z."/>
            <person name="Armbrust E.V."/>
            <person name="Bowler C."/>
            <person name="Green B."/>
            <person name="Moulton V."/>
            <person name="Van Oosterhout C."/>
            <person name="Grigoriev I."/>
        </authorList>
    </citation>
    <scope>NUCLEOTIDE SEQUENCE [LARGE SCALE GENOMIC DNA]</scope>
    <source>
        <strain evidence="3 4">CCMP1102</strain>
    </source>
</reference>
<dbReference type="Pfam" id="PF10294">
    <property type="entry name" value="Methyltransf_16"/>
    <property type="match status" value="1"/>
</dbReference>
<dbReference type="InterPro" id="IPR002110">
    <property type="entry name" value="Ankyrin_rpt"/>
</dbReference>
<dbReference type="PROSITE" id="PS50088">
    <property type="entry name" value="ANK_REPEAT"/>
    <property type="match status" value="2"/>
</dbReference>
<dbReference type="Proteomes" id="UP000095751">
    <property type="component" value="Unassembled WGS sequence"/>
</dbReference>
<dbReference type="PANTHER" id="PTHR14614">
    <property type="entry name" value="HEPATOCELLULAR CARCINOMA-ASSOCIATED ANTIGEN"/>
    <property type="match status" value="1"/>
</dbReference>
<proteinExistence type="predicted"/>
<keyword evidence="4" id="KW-1185">Reference proteome</keyword>
<dbReference type="InParanoid" id="A0A1E7F664"/>
<sequence length="462" mass="51526">MGKQSKSSPTKKKIPNSDDDGVDDNVVVGDDDDGNDSVVPMEMSDDEYQDLVSQVKELTLEEAQEEWMESCRYGDVDVVRALAENFTIAPLIEYAHPDSGNTGLHLASANGHTNIIKLLVRIHRHSFTSNSSGNTPLHWAAANGQVSVVEFWTSQSIVEVDVLKKNNFGRSALTEGFSSEKEGVVKAILEHDSATEEKLLSTSGAKNPNQQMEDGEEEELEQHVHYFFDKEQPLKIRELAMKNADNPFADTDRPDQDTTGLSIWSASLVMARWMKDKAKNDFWKDSSVLELGSGCGVPGLMVATSSQSSLPRKMYLTDLNPQTVENLQHNIELNEVNDFVLSSCMDWDDQSTWPEEKVDYVIGSDLIYIKTLVPLLMSVIFGTVKPGGKFLYVCPDKGRDGLDAFVEAMKSQCPGWSEQVASQDYHANPLTNDDDEECFLHFQELSSLTYMLYEFPIPDSVL</sequence>
<dbReference type="InterPro" id="IPR019410">
    <property type="entry name" value="Methyltransf_16"/>
</dbReference>
<dbReference type="OrthoDB" id="46564at2759"/>
<feature type="repeat" description="ANK" evidence="1">
    <location>
        <begin position="132"/>
        <end position="151"/>
    </location>
</feature>
<gene>
    <name evidence="3" type="ORF">FRACYDRAFT_241945</name>
</gene>
<dbReference type="Pfam" id="PF12796">
    <property type="entry name" value="Ank_2"/>
    <property type="match status" value="1"/>
</dbReference>
<keyword evidence="1" id="KW-0040">ANK repeat</keyword>
<dbReference type="AlphaFoldDB" id="A0A1E7F664"/>
<organism evidence="3 4">
    <name type="scientific">Fragilariopsis cylindrus CCMP1102</name>
    <dbReference type="NCBI Taxonomy" id="635003"/>
    <lineage>
        <taxon>Eukaryota</taxon>
        <taxon>Sar</taxon>
        <taxon>Stramenopiles</taxon>
        <taxon>Ochrophyta</taxon>
        <taxon>Bacillariophyta</taxon>
        <taxon>Bacillariophyceae</taxon>
        <taxon>Bacillariophycidae</taxon>
        <taxon>Bacillariales</taxon>
        <taxon>Bacillariaceae</taxon>
        <taxon>Fragilariopsis</taxon>
    </lineage>
</organism>
<name>A0A1E7F664_9STRA</name>
<dbReference type="Gene3D" id="1.25.40.20">
    <property type="entry name" value="Ankyrin repeat-containing domain"/>
    <property type="match status" value="1"/>
</dbReference>
<feature type="repeat" description="ANK" evidence="1">
    <location>
        <begin position="99"/>
        <end position="121"/>
    </location>
</feature>
<dbReference type="SUPFAM" id="SSF53335">
    <property type="entry name" value="S-adenosyl-L-methionine-dependent methyltransferases"/>
    <property type="match status" value="1"/>
</dbReference>
<dbReference type="PROSITE" id="PS50297">
    <property type="entry name" value="ANK_REP_REGION"/>
    <property type="match status" value="2"/>
</dbReference>
<feature type="region of interest" description="Disordered" evidence="2">
    <location>
        <begin position="1"/>
        <end position="39"/>
    </location>
</feature>
<protein>
    <submittedName>
        <fullName evidence="3">Uncharacterized protein</fullName>
    </submittedName>
</protein>
<dbReference type="InterPro" id="IPR036770">
    <property type="entry name" value="Ankyrin_rpt-contain_sf"/>
</dbReference>